<comment type="caution">
    <text evidence="2">The sequence shown here is derived from an EMBL/GenBank/DDBJ whole genome shotgun (WGS) entry which is preliminary data.</text>
</comment>
<gene>
    <name evidence="2" type="ORF">CLV93_103159</name>
    <name evidence="1" type="ORF">JCM18694_35340</name>
</gene>
<evidence type="ECO:0000313" key="4">
    <source>
        <dbReference type="Proteomes" id="UP000396862"/>
    </source>
</evidence>
<organism evidence="2 3">
    <name type="scientific">Prolixibacter denitrificans</name>
    <dbReference type="NCBI Taxonomy" id="1541063"/>
    <lineage>
        <taxon>Bacteria</taxon>
        <taxon>Pseudomonadati</taxon>
        <taxon>Bacteroidota</taxon>
        <taxon>Bacteroidia</taxon>
        <taxon>Marinilabiliales</taxon>
        <taxon>Prolixibacteraceae</taxon>
        <taxon>Prolixibacter</taxon>
    </lineage>
</organism>
<reference evidence="1 4" key="2">
    <citation type="submission" date="2019-10" db="EMBL/GenBank/DDBJ databases">
        <title>Prolixibacter strains distinguished by the presence of nitrate reductase genes were adept at nitrate-dependent anaerobic corrosion of metallic iron and carbon steel.</title>
        <authorList>
            <person name="Iino T."/>
            <person name="Shono N."/>
            <person name="Ito K."/>
            <person name="Nakamura R."/>
            <person name="Sueoka K."/>
            <person name="Harayama S."/>
            <person name="Ohkuma M."/>
        </authorList>
    </citation>
    <scope>NUCLEOTIDE SEQUENCE [LARGE SCALE GENOMIC DNA]</scope>
    <source>
        <strain evidence="1 4">MIC1-1</strain>
    </source>
</reference>
<sequence length="83" mass="9370">MAEVSGYTEPLLLLLLFLSLLLFGFDVPLVLVEWGHDISWPCSIQVSGWEEVSVVPVVPDVSIVDELEVWDEQFEIHLAFLSI</sequence>
<keyword evidence="4" id="KW-1185">Reference proteome</keyword>
<dbReference type="Proteomes" id="UP000396862">
    <property type="component" value="Unassembled WGS sequence"/>
</dbReference>
<dbReference type="AlphaFoldDB" id="A0A2P8CFK8"/>
<dbReference type="EMBL" id="BLAU01000001">
    <property type="protein sequence ID" value="GET23288.1"/>
    <property type="molecule type" value="Genomic_DNA"/>
</dbReference>
<evidence type="ECO:0000313" key="2">
    <source>
        <dbReference type="EMBL" id="PSK83744.1"/>
    </source>
</evidence>
<reference evidence="2 3" key="1">
    <citation type="submission" date="2018-03" db="EMBL/GenBank/DDBJ databases">
        <title>Genomic Encyclopedia of Archaeal and Bacterial Type Strains, Phase II (KMG-II): from individual species to whole genera.</title>
        <authorList>
            <person name="Goeker M."/>
        </authorList>
    </citation>
    <scope>NUCLEOTIDE SEQUENCE [LARGE SCALE GENOMIC DNA]</scope>
    <source>
        <strain evidence="2 3">DSM 27267</strain>
    </source>
</reference>
<evidence type="ECO:0000313" key="1">
    <source>
        <dbReference type="EMBL" id="GET23288.1"/>
    </source>
</evidence>
<name>A0A2P8CFK8_9BACT</name>
<evidence type="ECO:0000313" key="3">
    <source>
        <dbReference type="Proteomes" id="UP000240621"/>
    </source>
</evidence>
<accession>A0A2P8CFK8</accession>
<protein>
    <submittedName>
        <fullName evidence="2">Uncharacterized protein</fullName>
    </submittedName>
</protein>
<proteinExistence type="predicted"/>
<dbReference type="Proteomes" id="UP000240621">
    <property type="component" value="Unassembled WGS sequence"/>
</dbReference>
<dbReference type="RefSeq" id="WP_106541584.1">
    <property type="nucleotide sequence ID" value="NZ_BLAU01000001.1"/>
</dbReference>
<dbReference type="EMBL" id="PYGC01000003">
    <property type="protein sequence ID" value="PSK83744.1"/>
    <property type="molecule type" value="Genomic_DNA"/>
</dbReference>